<dbReference type="RefSeq" id="WP_129258838.1">
    <property type="nucleotide sequence ID" value="NZ_SDKC01000001.1"/>
</dbReference>
<name>A0A4Q1RK99_9FIRM</name>
<proteinExistence type="predicted"/>
<dbReference type="OrthoDB" id="5540852at2"/>
<evidence type="ECO:0000313" key="3">
    <source>
        <dbReference type="Proteomes" id="UP000290106"/>
    </source>
</evidence>
<dbReference type="AlphaFoldDB" id="A0A4Q1RK99"/>
<keyword evidence="3" id="KW-1185">Reference proteome</keyword>
<comment type="caution">
    <text evidence="2">The sequence shown here is derived from an EMBL/GenBank/DDBJ whole genome shotgun (WGS) entry which is preliminary data.</text>
</comment>
<dbReference type="EMBL" id="SDKC01000001">
    <property type="protein sequence ID" value="RXS76241.1"/>
    <property type="molecule type" value="Genomic_DNA"/>
</dbReference>
<gene>
    <name evidence="2" type="ORF">ETP43_14230</name>
</gene>
<organism evidence="2 3">
    <name type="scientific">Blautia faecicola</name>
    <dbReference type="NCBI Taxonomy" id="2509240"/>
    <lineage>
        <taxon>Bacteria</taxon>
        <taxon>Bacillati</taxon>
        <taxon>Bacillota</taxon>
        <taxon>Clostridia</taxon>
        <taxon>Lachnospirales</taxon>
        <taxon>Lachnospiraceae</taxon>
        <taxon>Blautia</taxon>
    </lineage>
</organism>
<protein>
    <submittedName>
        <fullName evidence="2">Type I-B CRISPR-associated protein Cas8b1/Cst1</fullName>
    </submittedName>
</protein>
<dbReference type="Proteomes" id="UP000290106">
    <property type="component" value="Unassembled WGS sequence"/>
</dbReference>
<accession>A0A4Q1RK99</accession>
<sequence length="559" mass="64923">MEKYAITPGDFLKNAGIVGMKYILDCAKAQEGVDFGISEDGQEMWLNCEFIQNADWTSLYFQACVQNFGRFTVYQGVMEKIKCCIGKIQNEKWNPGKNEKDDLKFINDKLLSNSYQAGFENIKDQIEHPEVYITLKKEKLIDKMTAEELLERLSKLQVFLEQEKCKETFIMKSVVYNYINRFWDGKSFLLRSNAKKDMREQFEKDFSEPFRKYFMTDHTKAKDLCIDCGEPVTTKEKVSIAFMKEVGDDFTRKRSAFWNCNVDAFLCPVCTFLYAASPLGFRLFANKFVFVNNNSDMFTLLAANSKNRKSSMEGEKEENQRYSQWFAETLNIILNEKRQELSNIQVILRGTGDKDRYKLSIINKDILNILKREDVEKALKNLGQYPFTKIRNDFVNVHEQAVMNLLDHQNQYILLDSLLREAIAGNAASNFHIHWVYEIQKGTEISYKKEEEKEVLMYCISMKKSGSELRKAIMTAKKDTTGDSLRGIEYQLLNALSVKNTEKFMDIVARLYSSYGSEKLLIPNGMIRMLQDKEKFSEYGYAFVLGLIGCYEGKKEVEQ</sequence>
<dbReference type="InterPro" id="IPR019121">
    <property type="entry name" value="CRISPR-assoc_CXXC-CXXC_dom"/>
</dbReference>
<feature type="domain" description="CRISPR-associated protein CXXC-CXXC" evidence="1">
    <location>
        <begin position="220"/>
        <end position="281"/>
    </location>
</feature>
<evidence type="ECO:0000259" key="1">
    <source>
        <dbReference type="Pfam" id="PF09706"/>
    </source>
</evidence>
<reference evidence="2 3" key="1">
    <citation type="submission" date="2019-01" db="EMBL/GenBank/DDBJ databases">
        <title>Blautia sp. nov. KGMB01111 isolated human feces.</title>
        <authorList>
            <person name="Park J.-E."/>
            <person name="Kim J.-S."/>
            <person name="Park S.-H."/>
        </authorList>
    </citation>
    <scope>NUCLEOTIDE SEQUENCE [LARGE SCALE GENOMIC DNA]</scope>
    <source>
        <strain evidence="2 3">KGMB01111</strain>
    </source>
</reference>
<dbReference type="Pfam" id="PF09706">
    <property type="entry name" value="Cas_CXXC_CXXC"/>
    <property type="match status" value="1"/>
</dbReference>
<evidence type="ECO:0000313" key="2">
    <source>
        <dbReference type="EMBL" id="RXS76241.1"/>
    </source>
</evidence>